<sequence length="498" mass="55988">MNFKTYIIGGLIVLSAWSCDDFLELKPLSEETTATAYTKLSQIEAALTGAYESFQSDAYVWNNVQFQDVRSDNHYAGGDNPSFYEVDYLDISATNDKVNQSWGNIYNAILKANIVLERVDDVTDPLLTEKRKKEIIGEALFLRAYHYYNLVNLYGGVPLILEATKSTDAGSVNIPRSSAEEVFAQIILDLDEARKLLPDNYGNNAAVNKARATAGAAWALMAKAYAQKPSPEYNKVLECIAEVEKSAANYKLIDYTHLFDGAHYNNDESILEVQWIAGSDGNWGPQLLLPPSISGDSWRKFVTPSKDLVEAFDAEGDEIRKNATILFENVAWIDEYYGIDEPSDGNSMPNSVAFGYKWKHADGWSSGDRQYLLRYGDIVLLKAEALNETNELALAVAEVNRIRNRVSLDDLTDEQKSSKEVMRQTILNERRLELAQEAQRWDDLVRYGVVVETMNNLVEIDLRNGQAIDYNMTSDKILLPIPQQELDRNPNLTPNPSN</sequence>
<dbReference type="CDD" id="cd08977">
    <property type="entry name" value="SusD"/>
    <property type="match status" value="1"/>
</dbReference>
<keyword evidence="4" id="KW-0472">Membrane</keyword>
<protein>
    <submittedName>
        <fullName evidence="8">RagB/SusD family nutrient uptake outer membrane protein</fullName>
    </submittedName>
</protein>
<reference evidence="8 9" key="1">
    <citation type="journal article" date="2014" name="Int. J. Syst. Evol. Microbiol.">
        <title>Carboxylicivirga gen. nov. in the family Marinilabiliaceae with two novel species, Carboxylicivirga mesophila sp. nov. and Carboxylicivirga taeanensis sp. nov., and reclassification of Cytophaga fermentans as Saccharicrinis fermentans gen. nov., comb. nov.</title>
        <authorList>
            <person name="Yang S.H."/>
            <person name="Seo H.S."/>
            <person name="Woo J.H."/>
            <person name="Oh H.M."/>
            <person name="Jang H."/>
            <person name="Lee J.H."/>
            <person name="Kim S.J."/>
            <person name="Kwon K.K."/>
        </authorList>
    </citation>
    <scope>NUCLEOTIDE SEQUENCE [LARGE SCALE GENOMIC DNA]</scope>
    <source>
        <strain evidence="8 9">JCM 18290</strain>
    </source>
</reference>
<dbReference type="InterPro" id="IPR011990">
    <property type="entry name" value="TPR-like_helical_dom_sf"/>
</dbReference>
<evidence type="ECO:0000256" key="1">
    <source>
        <dbReference type="ARBA" id="ARBA00004442"/>
    </source>
</evidence>
<dbReference type="Proteomes" id="UP000721861">
    <property type="component" value="Unassembled WGS sequence"/>
</dbReference>
<gene>
    <name evidence="8" type="ORF">KEM09_08370</name>
</gene>
<dbReference type="EMBL" id="JAGUCN010000008">
    <property type="protein sequence ID" value="MBS2211412.1"/>
    <property type="molecule type" value="Genomic_DNA"/>
</dbReference>
<keyword evidence="9" id="KW-1185">Reference proteome</keyword>
<feature type="domain" description="SusD-like N-terminal" evidence="7">
    <location>
        <begin position="21"/>
        <end position="225"/>
    </location>
</feature>
<evidence type="ECO:0000256" key="5">
    <source>
        <dbReference type="ARBA" id="ARBA00023237"/>
    </source>
</evidence>
<keyword evidence="3" id="KW-0732">Signal</keyword>
<organism evidence="8 9">
    <name type="scientific">Carboxylicivirga mesophila</name>
    <dbReference type="NCBI Taxonomy" id="1166478"/>
    <lineage>
        <taxon>Bacteria</taxon>
        <taxon>Pseudomonadati</taxon>
        <taxon>Bacteroidota</taxon>
        <taxon>Bacteroidia</taxon>
        <taxon>Marinilabiliales</taxon>
        <taxon>Marinilabiliaceae</taxon>
        <taxon>Carboxylicivirga</taxon>
    </lineage>
</organism>
<dbReference type="Gene3D" id="1.25.40.390">
    <property type="match status" value="1"/>
</dbReference>
<comment type="similarity">
    <text evidence="2">Belongs to the SusD family.</text>
</comment>
<keyword evidence="5" id="KW-0998">Cell outer membrane</keyword>
<dbReference type="InterPro" id="IPR033985">
    <property type="entry name" value="SusD-like_N"/>
</dbReference>
<evidence type="ECO:0000313" key="8">
    <source>
        <dbReference type="EMBL" id="MBS2211412.1"/>
    </source>
</evidence>
<dbReference type="Pfam" id="PF14322">
    <property type="entry name" value="SusD-like_3"/>
    <property type="match status" value="1"/>
</dbReference>
<dbReference type="Pfam" id="PF07980">
    <property type="entry name" value="SusD_RagB"/>
    <property type="match status" value="1"/>
</dbReference>
<accession>A0ABS5K956</accession>
<name>A0ABS5K956_9BACT</name>
<comment type="caution">
    <text evidence="8">The sequence shown here is derived from an EMBL/GenBank/DDBJ whole genome shotgun (WGS) entry which is preliminary data.</text>
</comment>
<evidence type="ECO:0000313" key="9">
    <source>
        <dbReference type="Proteomes" id="UP000721861"/>
    </source>
</evidence>
<evidence type="ECO:0000259" key="6">
    <source>
        <dbReference type="Pfam" id="PF07980"/>
    </source>
</evidence>
<evidence type="ECO:0000256" key="2">
    <source>
        <dbReference type="ARBA" id="ARBA00006275"/>
    </source>
</evidence>
<evidence type="ECO:0000259" key="7">
    <source>
        <dbReference type="Pfam" id="PF14322"/>
    </source>
</evidence>
<dbReference type="RefSeq" id="WP_212227549.1">
    <property type="nucleotide sequence ID" value="NZ_JAGUCN010000008.1"/>
</dbReference>
<feature type="domain" description="RagB/SusD" evidence="6">
    <location>
        <begin position="268"/>
        <end position="496"/>
    </location>
</feature>
<proteinExistence type="inferred from homology"/>
<dbReference type="SUPFAM" id="SSF48452">
    <property type="entry name" value="TPR-like"/>
    <property type="match status" value="1"/>
</dbReference>
<evidence type="ECO:0000256" key="4">
    <source>
        <dbReference type="ARBA" id="ARBA00023136"/>
    </source>
</evidence>
<evidence type="ECO:0000256" key="3">
    <source>
        <dbReference type="ARBA" id="ARBA00022729"/>
    </source>
</evidence>
<comment type="subcellular location">
    <subcellularLocation>
        <location evidence="1">Cell outer membrane</location>
    </subcellularLocation>
</comment>
<dbReference type="InterPro" id="IPR012944">
    <property type="entry name" value="SusD_RagB_dom"/>
</dbReference>